<dbReference type="EMBL" id="CP093379">
    <property type="protein sequence ID" value="UNM96742.1"/>
    <property type="molecule type" value="Genomic_DNA"/>
</dbReference>
<dbReference type="Pfam" id="PF06995">
    <property type="entry name" value="Phage_P2_GpU"/>
    <property type="match status" value="1"/>
</dbReference>
<accession>A0ABY3X6T0</accession>
<organism evidence="1 2">
    <name type="scientific">Ignatzschineria rhizosphaerae</name>
    <dbReference type="NCBI Taxonomy" id="2923279"/>
    <lineage>
        <taxon>Bacteria</taxon>
        <taxon>Pseudomonadati</taxon>
        <taxon>Pseudomonadota</taxon>
        <taxon>Gammaproteobacteria</taxon>
        <taxon>Cardiobacteriales</taxon>
        <taxon>Ignatzschineriaceae</taxon>
        <taxon>Ignatzschineria</taxon>
    </lineage>
</organism>
<evidence type="ECO:0000313" key="2">
    <source>
        <dbReference type="Proteomes" id="UP000829542"/>
    </source>
</evidence>
<dbReference type="InterPro" id="IPR009734">
    <property type="entry name" value="Myoviridae_GpU"/>
</dbReference>
<dbReference type="InterPro" id="IPR016912">
    <property type="entry name" value="Phage_P2_GpU"/>
</dbReference>
<gene>
    <name evidence="1" type="ORF">MMG00_02485</name>
</gene>
<name>A0ABY3X6T0_9GAMM</name>
<protein>
    <submittedName>
        <fullName evidence="1">Phage tail protein</fullName>
    </submittedName>
</protein>
<dbReference type="RefSeq" id="WP_242150900.1">
    <property type="nucleotide sequence ID" value="NZ_CP093379.1"/>
</dbReference>
<sequence>MTQLIWGFVLFQANSLIYNELNKSTNYKHVQNERIGKRAANQFLGPGDEIITIPGKLAPIITGGRTTLQILKAQADTGLPYPLIEGNGLAHGFYVLTSIEENSKYHLADGRPKIIDYTITLKRVGNDKIDFSQIAVGLGGLL</sequence>
<reference evidence="1 2" key="1">
    <citation type="submission" date="2022-03" db="EMBL/GenBank/DDBJ databases">
        <title>Ignatzschineria rhizosphaerae HR5S32.</title>
        <authorList>
            <person name="Sun J.Q."/>
            <person name="Feng J.Y."/>
        </authorList>
    </citation>
    <scope>NUCLEOTIDE SEQUENCE [LARGE SCALE GENOMIC DNA]</scope>
    <source>
        <strain evidence="1 2">HR5S32</strain>
    </source>
</reference>
<dbReference type="PIRSF" id="PIRSF029208">
    <property type="entry name" value="Phage_tail_GPU"/>
    <property type="match status" value="1"/>
</dbReference>
<keyword evidence="2" id="KW-1185">Reference proteome</keyword>
<dbReference type="Proteomes" id="UP000829542">
    <property type="component" value="Chromosome"/>
</dbReference>
<evidence type="ECO:0000313" key="1">
    <source>
        <dbReference type="EMBL" id="UNM96742.1"/>
    </source>
</evidence>
<proteinExistence type="predicted"/>